<protein>
    <submittedName>
        <fullName evidence="2">AlNc14C303G10396 protein</fullName>
    </submittedName>
</protein>
<organism evidence="2">
    <name type="scientific">Albugo laibachii Nc14</name>
    <dbReference type="NCBI Taxonomy" id="890382"/>
    <lineage>
        <taxon>Eukaryota</taxon>
        <taxon>Sar</taxon>
        <taxon>Stramenopiles</taxon>
        <taxon>Oomycota</taxon>
        <taxon>Peronosporomycetes</taxon>
        <taxon>Albuginales</taxon>
        <taxon>Albuginaceae</taxon>
        <taxon>Albugo</taxon>
    </lineage>
</organism>
<reference evidence="2" key="2">
    <citation type="submission" date="2011-02" db="EMBL/GenBank/DDBJ databases">
        <authorList>
            <person name="MacLean D."/>
        </authorList>
    </citation>
    <scope>NUCLEOTIDE SEQUENCE</scope>
</reference>
<gene>
    <name evidence="2" type="primary">AlNc14C303G10396</name>
    <name evidence="2" type="ORF">ALNC14_116470</name>
</gene>
<dbReference type="EMBL" id="FR824348">
    <property type="protein sequence ID" value="CCA25503.1"/>
    <property type="molecule type" value="Genomic_DNA"/>
</dbReference>
<proteinExistence type="predicted"/>
<evidence type="ECO:0000256" key="1">
    <source>
        <dbReference type="SAM" id="MobiDB-lite"/>
    </source>
</evidence>
<feature type="region of interest" description="Disordered" evidence="1">
    <location>
        <begin position="149"/>
        <end position="182"/>
    </location>
</feature>
<sequence>MSEGYQRRIWTVSKKLDRLALTCQQHHLQTKQREGLPEWKVPPSLPAGIASSAALKRDQMHRKTHHRQSDHSSSVPLYFAWSYDDSNRDRCQELRKESQSCMDQLQSSSQLMFHADKQSETLNDLDSNSERLPSAPLCEVEDSKPLEFRGKRYNEKLKEEEQNDRKGEHPKCEHDSKAPKALKSKIITVRPSRRKMEQCKLKSDEAYGVAKRLEEEFLDDLSSYQGHDTREARNEINVGLSGSSHDVLVDEDVKNKSYEMDASCDSVPAQYHRREFADLVEVTSQTHSALVGKVTRKNASTQTTAKCFCSKTQNISPSRTEDEPKRKIASKSMTIRRKPIQKKDNPIFLYQRYPPEPRRLCEQTTYKTSYSKQKQK</sequence>
<name>F0WVQ7_9STRA</name>
<dbReference type="HOGENOM" id="CLU_736541_0_0_1"/>
<accession>F0WVQ7</accession>
<dbReference type="AlphaFoldDB" id="F0WVQ7"/>
<evidence type="ECO:0000313" key="2">
    <source>
        <dbReference type="EMBL" id="CCA25503.1"/>
    </source>
</evidence>
<feature type="compositionally biased region" description="Basic and acidic residues" evidence="1">
    <location>
        <begin position="149"/>
        <end position="178"/>
    </location>
</feature>
<reference evidence="2" key="1">
    <citation type="journal article" date="2011" name="PLoS Biol.">
        <title>Gene gain and loss during evolution of obligate parasitism in the white rust pathogen of Arabidopsis thaliana.</title>
        <authorList>
            <person name="Kemen E."/>
            <person name="Gardiner A."/>
            <person name="Schultz-Larsen T."/>
            <person name="Kemen A.C."/>
            <person name="Balmuth A.L."/>
            <person name="Robert-Seilaniantz A."/>
            <person name="Bailey K."/>
            <person name="Holub E."/>
            <person name="Studholme D.J."/>
            <person name="Maclean D."/>
            <person name="Jones J.D."/>
        </authorList>
    </citation>
    <scope>NUCLEOTIDE SEQUENCE</scope>
</reference>